<reference evidence="2 3" key="1">
    <citation type="submission" date="2018-10" db="EMBL/GenBank/DDBJ databases">
        <title>Fifty Aureobasidium pullulans genomes reveal a recombining polyextremotolerant generalist.</title>
        <authorList>
            <person name="Gostincar C."/>
            <person name="Turk M."/>
            <person name="Zajc J."/>
            <person name="Gunde-Cimerman N."/>
        </authorList>
    </citation>
    <scope>NUCLEOTIDE SEQUENCE [LARGE SCALE GENOMIC DNA]</scope>
    <source>
        <strain evidence="2 3">EXF-6604</strain>
    </source>
</reference>
<sequence length="316" mass="34897">MRLALMATNVQKAGRGCDDSLAVTVAELLHEAVSCPLKTSRKRKSTKEITDEGEKDDEVQEPKRKKENTVKKVLEDATIKTPPTLPQTPRNRTTTKIQIQNAAGLTPSKKGNDWRTTWSDVSSSMSPDTKDYIEKVLAYNFSLSGANNVLEMAEQIVEAGEDFELSTASSSIAQLSRMDSPARAAAIRWKFILDEGTPKRLQEAKRLLMYVLVSQDIANLEHQALQPSTPFGKLFAEDRGVERRRVRNDRTAAAFVLDHFAAILYPNVTGEQLKQAKTRLTKDRDIAANAACCVEVFGRGVIPLMSGSSWLSASVS</sequence>
<evidence type="ECO:0000313" key="2">
    <source>
        <dbReference type="EMBL" id="THY25055.1"/>
    </source>
</evidence>
<feature type="compositionally biased region" description="Basic and acidic residues" evidence="1">
    <location>
        <begin position="60"/>
        <end position="78"/>
    </location>
</feature>
<dbReference type="AlphaFoldDB" id="A0A4S9L929"/>
<name>A0A4S9L929_AURPU</name>
<evidence type="ECO:0000313" key="3">
    <source>
        <dbReference type="Proteomes" id="UP000306584"/>
    </source>
</evidence>
<feature type="region of interest" description="Disordered" evidence="1">
    <location>
        <begin position="38"/>
        <end position="94"/>
    </location>
</feature>
<gene>
    <name evidence="2" type="ORF">D6D01_05214</name>
</gene>
<dbReference type="EMBL" id="QZBD01000190">
    <property type="protein sequence ID" value="THY25055.1"/>
    <property type="molecule type" value="Genomic_DNA"/>
</dbReference>
<proteinExistence type="predicted"/>
<evidence type="ECO:0000256" key="1">
    <source>
        <dbReference type="SAM" id="MobiDB-lite"/>
    </source>
</evidence>
<organism evidence="2 3">
    <name type="scientific">Aureobasidium pullulans</name>
    <name type="common">Black yeast</name>
    <name type="synonym">Pullularia pullulans</name>
    <dbReference type="NCBI Taxonomy" id="5580"/>
    <lineage>
        <taxon>Eukaryota</taxon>
        <taxon>Fungi</taxon>
        <taxon>Dikarya</taxon>
        <taxon>Ascomycota</taxon>
        <taxon>Pezizomycotina</taxon>
        <taxon>Dothideomycetes</taxon>
        <taxon>Dothideomycetidae</taxon>
        <taxon>Dothideales</taxon>
        <taxon>Saccotheciaceae</taxon>
        <taxon>Aureobasidium</taxon>
    </lineage>
</organism>
<comment type="caution">
    <text evidence="2">The sequence shown here is derived from an EMBL/GenBank/DDBJ whole genome shotgun (WGS) entry which is preliminary data.</text>
</comment>
<protein>
    <submittedName>
        <fullName evidence="2">Uncharacterized protein</fullName>
    </submittedName>
</protein>
<dbReference type="Proteomes" id="UP000306584">
    <property type="component" value="Unassembled WGS sequence"/>
</dbReference>
<accession>A0A4S9L929</accession>